<feature type="binding site" evidence="1">
    <location>
        <position position="154"/>
    </location>
    <ligand>
        <name>substrate</name>
    </ligand>
</feature>
<dbReference type="Pfam" id="PF03737">
    <property type="entry name" value="RraA-like"/>
    <property type="match status" value="1"/>
</dbReference>
<dbReference type="GO" id="GO:0046872">
    <property type="term" value="F:metal ion binding"/>
    <property type="evidence" value="ECO:0007669"/>
    <property type="project" value="UniProtKB-KW"/>
</dbReference>
<name>A0A1G9SUN5_9SPHI</name>
<comment type="cofactor">
    <cofactor evidence="1">
        <name>Mg(2+)</name>
        <dbReference type="ChEBI" id="CHEBI:18420"/>
    </cofactor>
</comment>
<gene>
    <name evidence="2" type="ORF">SAMN05421813_11135</name>
</gene>
<feature type="binding site" evidence="1">
    <location>
        <begin position="132"/>
        <end position="135"/>
    </location>
    <ligand>
        <name>substrate</name>
    </ligand>
</feature>
<dbReference type="Proteomes" id="UP000199226">
    <property type="component" value="Unassembled WGS sequence"/>
</dbReference>
<evidence type="ECO:0000313" key="2">
    <source>
        <dbReference type="EMBL" id="SDM39133.1"/>
    </source>
</evidence>
<proteinExistence type="predicted"/>
<dbReference type="STRING" id="990371.SAMN05421813_11135"/>
<evidence type="ECO:0000256" key="1">
    <source>
        <dbReference type="PIRSR" id="PIRSR605493-1"/>
    </source>
</evidence>
<keyword evidence="1" id="KW-0479">Metal-binding</keyword>
<keyword evidence="3" id="KW-1185">Reference proteome</keyword>
<feature type="binding site" evidence="1">
    <location>
        <position position="155"/>
    </location>
    <ligand>
        <name>Mg(2+)</name>
        <dbReference type="ChEBI" id="CHEBI:18420"/>
    </ligand>
</feature>
<dbReference type="EMBL" id="FNHH01000011">
    <property type="protein sequence ID" value="SDM39133.1"/>
    <property type="molecule type" value="Genomic_DNA"/>
</dbReference>
<protein>
    <submittedName>
        <fullName evidence="2">Regulator of RNase E activity RraA</fullName>
    </submittedName>
</protein>
<dbReference type="SUPFAM" id="SSF89562">
    <property type="entry name" value="RraA-like"/>
    <property type="match status" value="1"/>
</dbReference>
<dbReference type="Gene3D" id="3.50.30.40">
    <property type="entry name" value="Ribonuclease E inhibitor RraA/RraA-like"/>
    <property type="match status" value="1"/>
</dbReference>
<evidence type="ECO:0000313" key="3">
    <source>
        <dbReference type="Proteomes" id="UP000199226"/>
    </source>
</evidence>
<reference evidence="3" key="1">
    <citation type="submission" date="2016-10" db="EMBL/GenBank/DDBJ databases">
        <authorList>
            <person name="Varghese N."/>
            <person name="Submissions S."/>
        </authorList>
    </citation>
    <scope>NUCLEOTIDE SEQUENCE [LARGE SCALE GENOMIC DNA]</scope>
    <source>
        <strain evidence="3">DSM 24536</strain>
    </source>
</reference>
<organism evidence="2 3">
    <name type="scientific">Daejeonella rubra</name>
    <dbReference type="NCBI Taxonomy" id="990371"/>
    <lineage>
        <taxon>Bacteria</taxon>
        <taxon>Pseudomonadati</taxon>
        <taxon>Bacteroidota</taxon>
        <taxon>Sphingobacteriia</taxon>
        <taxon>Sphingobacteriales</taxon>
        <taxon>Sphingobacteriaceae</taxon>
        <taxon>Daejeonella</taxon>
    </lineage>
</organism>
<keyword evidence="1" id="KW-0460">Magnesium</keyword>
<dbReference type="InterPro" id="IPR036704">
    <property type="entry name" value="RraA/RraA-like_sf"/>
</dbReference>
<dbReference type="InterPro" id="IPR005493">
    <property type="entry name" value="RraA/RraA-like"/>
</dbReference>
<sequence length="287" mass="32504">MLAQAIPKEELIFLTSAWKGERFEDGRPRIPDELLNRAKAIGIEEAWQILNNEGYLYQYERNWKILHEDEKVIGRALTAFYMPIRPDIEKNIVDRAAAEGRQGRHLHWPINMLTKGDVYVADNEGRVGSLMGDNLGNVIYKNSGNGVIFDGFARDVDGLAEIKGFNAFVRDFAPQFLQGVVLMGLNTPVTIGQAIVLPGDLVIAGRAGVVFIPAHMAEQVISTAEFIASKDRFGHEMIKNGVYKAGQVDAQWSEEIRAEYMKWLEKNPKEKKISRLQLDQFMLKRTW</sequence>
<accession>A0A1G9SUN5</accession>
<dbReference type="AlphaFoldDB" id="A0A1G9SUN5"/>